<protein>
    <submittedName>
        <fullName evidence="1">Uncharacterized protein</fullName>
    </submittedName>
</protein>
<proteinExistence type="predicted"/>
<evidence type="ECO:0000313" key="1">
    <source>
        <dbReference type="EMBL" id="KAL2635170.1"/>
    </source>
</evidence>
<sequence>MSSSGGLQVANPQLNVTLPARPSNALYDPLLTLSQQNEIVYQWPTSTQRHLVHAELSRFQSNGIVEPTQFGITDTGEVTSPRIEYPQVKVAPTRTYLLRIIGSPADAILDSTPKFTMVPLLSLLSTK</sequence>
<reference evidence="1 2" key="1">
    <citation type="submission" date="2024-09" db="EMBL/GenBank/DDBJ databases">
        <title>Chromosome-scale assembly of Riccia fluitans.</title>
        <authorList>
            <person name="Paukszto L."/>
            <person name="Sawicki J."/>
            <person name="Karawczyk K."/>
            <person name="Piernik-Szablinska J."/>
            <person name="Szczecinska M."/>
            <person name="Mazdziarz M."/>
        </authorList>
    </citation>
    <scope>NUCLEOTIDE SEQUENCE [LARGE SCALE GENOMIC DNA]</scope>
    <source>
        <strain evidence="1">Rf_01</strain>
        <tissue evidence="1">Aerial parts of the thallus</tissue>
    </source>
</reference>
<accession>A0ABD1YXG2</accession>
<organism evidence="1 2">
    <name type="scientific">Riccia fluitans</name>
    <dbReference type="NCBI Taxonomy" id="41844"/>
    <lineage>
        <taxon>Eukaryota</taxon>
        <taxon>Viridiplantae</taxon>
        <taxon>Streptophyta</taxon>
        <taxon>Embryophyta</taxon>
        <taxon>Marchantiophyta</taxon>
        <taxon>Marchantiopsida</taxon>
        <taxon>Marchantiidae</taxon>
        <taxon>Marchantiales</taxon>
        <taxon>Ricciaceae</taxon>
        <taxon>Riccia</taxon>
    </lineage>
</organism>
<comment type="caution">
    <text evidence="1">The sequence shown here is derived from an EMBL/GenBank/DDBJ whole genome shotgun (WGS) entry which is preliminary data.</text>
</comment>
<dbReference type="Proteomes" id="UP001605036">
    <property type="component" value="Unassembled WGS sequence"/>
</dbReference>
<name>A0ABD1YXG2_9MARC</name>
<evidence type="ECO:0000313" key="2">
    <source>
        <dbReference type="Proteomes" id="UP001605036"/>
    </source>
</evidence>
<dbReference type="EMBL" id="JBHFFA010000003">
    <property type="protein sequence ID" value="KAL2635170.1"/>
    <property type="molecule type" value="Genomic_DNA"/>
</dbReference>
<dbReference type="AlphaFoldDB" id="A0ABD1YXG2"/>
<gene>
    <name evidence="1" type="ORF">R1flu_006649</name>
</gene>
<keyword evidence="2" id="KW-1185">Reference proteome</keyword>